<comment type="subcellular location">
    <subcellularLocation>
        <location evidence="5">Cell membrane</location>
        <topology evidence="5">Multi-pass membrane protein</topology>
    </subcellularLocation>
    <subcellularLocation>
        <location evidence="1">Membrane</location>
        <topology evidence="1">Multi-pass membrane protein</topology>
    </subcellularLocation>
</comment>
<name>A0ABP3UEC9_9CLOT</name>
<dbReference type="PANTHER" id="PTHR43496">
    <property type="entry name" value="PROTEIN LPLB"/>
    <property type="match status" value="1"/>
</dbReference>
<keyword evidence="4 5" id="KW-0472">Membrane</keyword>
<evidence type="ECO:0000256" key="2">
    <source>
        <dbReference type="ARBA" id="ARBA00022692"/>
    </source>
</evidence>
<dbReference type="EMBL" id="BAAACG010000001">
    <property type="protein sequence ID" value="GAA0731867.1"/>
    <property type="molecule type" value="Genomic_DNA"/>
</dbReference>
<gene>
    <name evidence="7" type="ORF">GCM10008906_00810</name>
</gene>
<sequence length="541" mass="60921">MYSKKSEIKIIYLLSTIFFIGFLIIPLIILLLNSFKIGENYGVSNYILSIKDKDVLISMINSIKVSALTSIVTTFIAFILSYTIHCTNIYKSIKNIIKIGILVPMLLPTITYGFAIIYSFGKQGLLTRLFGREIVQIYGFKGLLIGYIIYTLPPTFLIINNSFTYIDKKFIIVSKLMGDGKLRSFVNIIVKPLIGTLCGALVLSFVLSFTDFGIPASIGGNYKVISAKLYQVMLGAIPDFNMGSVIAIYMLIPAVFAVIILKYVERFNFHYYKFNKAEIIKNNPRDIFFSIVAMLILLGITSIFLVMFIVPFTENFPYNMNFTLDFFKKTLVSEDILDVYKNSIIVSIFSAVLGSLVSYILAIINVRTGINKKAKTAIDIISMITNTVPGMVLGLSYLLFFNKSSLKGTFIIIILCNVVHFFTTPYLMAKNSFSKMNPNFENTGELLGDSWIKTVVRVILPNSITTIIEMFTYYFINSMVTISAIIFIVNASTSVMTSKIKELEHYSNFNQIFVLSILIFITNILVKISGNVINDKLSIYK</sequence>
<keyword evidence="2 5" id="KW-0812">Transmembrane</keyword>
<comment type="caution">
    <text evidence="7">The sequence shown here is derived from an EMBL/GenBank/DDBJ whole genome shotgun (WGS) entry which is preliminary data.</text>
</comment>
<evidence type="ECO:0000259" key="6">
    <source>
        <dbReference type="PROSITE" id="PS50928"/>
    </source>
</evidence>
<evidence type="ECO:0000313" key="8">
    <source>
        <dbReference type="Proteomes" id="UP001501510"/>
    </source>
</evidence>
<feature type="transmembrane region" description="Helical" evidence="5">
    <location>
        <begin position="509"/>
        <end position="526"/>
    </location>
</feature>
<evidence type="ECO:0000313" key="7">
    <source>
        <dbReference type="EMBL" id="GAA0731867.1"/>
    </source>
</evidence>
<evidence type="ECO:0000256" key="1">
    <source>
        <dbReference type="ARBA" id="ARBA00004141"/>
    </source>
</evidence>
<feature type="transmembrane region" description="Helical" evidence="5">
    <location>
        <begin position="12"/>
        <end position="35"/>
    </location>
</feature>
<dbReference type="InterPro" id="IPR000515">
    <property type="entry name" value="MetI-like"/>
</dbReference>
<dbReference type="SUPFAM" id="SSF161098">
    <property type="entry name" value="MetI-like"/>
    <property type="match status" value="2"/>
</dbReference>
<evidence type="ECO:0000256" key="3">
    <source>
        <dbReference type="ARBA" id="ARBA00022989"/>
    </source>
</evidence>
<keyword evidence="3 5" id="KW-1133">Transmembrane helix</keyword>
<dbReference type="RefSeq" id="WP_343757705.1">
    <property type="nucleotide sequence ID" value="NZ_BAAACG010000001.1"/>
</dbReference>
<feature type="transmembrane region" description="Helical" evidence="5">
    <location>
        <begin position="96"/>
        <end position="120"/>
    </location>
</feature>
<evidence type="ECO:0000256" key="4">
    <source>
        <dbReference type="ARBA" id="ARBA00023136"/>
    </source>
</evidence>
<comment type="similarity">
    <text evidence="5">Belongs to the binding-protein-dependent transport system permease family.</text>
</comment>
<feature type="transmembrane region" description="Helical" evidence="5">
    <location>
        <begin position="140"/>
        <end position="163"/>
    </location>
</feature>
<reference evidence="8" key="1">
    <citation type="journal article" date="2019" name="Int. J. Syst. Evol. Microbiol.">
        <title>The Global Catalogue of Microorganisms (GCM) 10K type strain sequencing project: providing services to taxonomists for standard genome sequencing and annotation.</title>
        <authorList>
            <consortium name="The Broad Institute Genomics Platform"/>
            <consortium name="The Broad Institute Genome Sequencing Center for Infectious Disease"/>
            <person name="Wu L."/>
            <person name="Ma J."/>
        </authorList>
    </citation>
    <scope>NUCLEOTIDE SEQUENCE [LARGE SCALE GENOMIC DNA]</scope>
    <source>
        <strain evidence="8">JCM 1407</strain>
    </source>
</reference>
<evidence type="ECO:0000256" key="5">
    <source>
        <dbReference type="RuleBase" id="RU363032"/>
    </source>
</evidence>
<feature type="transmembrane region" description="Helical" evidence="5">
    <location>
        <begin position="376"/>
        <end position="400"/>
    </location>
</feature>
<feature type="transmembrane region" description="Helical" evidence="5">
    <location>
        <begin position="471"/>
        <end position="489"/>
    </location>
</feature>
<dbReference type="PROSITE" id="PS50928">
    <property type="entry name" value="ABC_TM1"/>
    <property type="match status" value="2"/>
</dbReference>
<accession>A0ABP3UEC9</accession>
<feature type="transmembrane region" description="Helical" evidence="5">
    <location>
        <begin position="344"/>
        <end position="364"/>
    </location>
</feature>
<feature type="domain" description="ABC transmembrane type-1" evidence="6">
    <location>
        <begin position="340"/>
        <end position="530"/>
    </location>
</feature>
<keyword evidence="5" id="KW-0813">Transport</keyword>
<dbReference type="CDD" id="cd06261">
    <property type="entry name" value="TM_PBP2"/>
    <property type="match status" value="1"/>
</dbReference>
<feature type="transmembrane region" description="Helical" evidence="5">
    <location>
        <begin position="246"/>
        <end position="265"/>
    </location>
</feature>
<dbReference type="Pfam" id="PF00528">
    <property type="entry name" value="BPD_transp_1"/>
    <property type="match status" value="2"/>
</dbReference>
<protein>
    <submittedName>
        <fullName evidence="7">2-aminoethylphosphonate ABC transporter permease subunit</fullName>
    </submittedName>
</protein>
<dbReference type="PANTHER" id="PTHR43496:SF1">
    <property type="entry name" value="POLYGALACTURONAN_RHAMNOGALACTURONAN TRANSPORT SYSTEM PERMEASE PROTEIN YTEP"/>
    <property type="match status" value="1"/>
</dbReference>
<proteinExistence type="inferred from homology"/>
<dbReference type="Proteomes" id="UP001501510">
    <property type="component" value="Unassembled WGS sequence"/>
</dbReference>
<feature type="transmembrane region" description="Helical" evidence="5">
    <location>
        <begin position="55"/>
        <end position="84"/>
    </location>
</feature>
<organism evidence="7 8">
    <name type="scientific">Clostridium oceanicum</name>
    <dbReference type="NCBI Taxonomy" id="1543"/>
    <lineage>
        <taxon>Bacteria</taxon>
        <taxon>Bacillati</taxon>
        <taxon>Bacillota</taxon>
        <taxon>Clostridia</taxon>
        <taxon>Eubacteriales</taxon>
        <taxon>Clostridiaceae</taxon>
        <taxon>Clostridium</taxon>
    </lineage>
</organism>
<keyword evidence="8" id="KW-1185">Reference proteome</keyword>
<feature type="domain" description="ABC transmembrane type-1" evidence="6">
    <location>
        <begin position="59"/>
        <end position="261"/>
    </location>
</feature>
<dbReference type="InterPro" id="IPR035906">
    <property type="entry name" value="MetI-like_sf"/>
</dbReference>
<dbReference type="Gene3D" id="1.10.3720.10">
    <property type="entry name" value="MetI-like"/>
    <property type="match status" value="2"/>
</dbReference>
<feature type="transmembrane region" description="Helical" evidence="5">
    <location>
        <begin position="184"/>
        <end position="207"/>
    </location>
</feature>
<feature type="transmembrane region" description="Helical" evidence="5">
    <location>
        <begin position="406"/>
        <end position="428"/>
    </location>
</feature>
<feature type="transmembrane region" description="Helical" evidence="5">
    <location>
        <begin position="286"/>
        <end position="310"/>
    </location>
</feature>